<dbReference type="InterPro" id="IPR013785">
    <property type="entry name" value="Aldolase_TIM"/>
</dbReference>
<protein>
    <submittedName>
        <fullName evidence="4">Thiazole tautomerase TenI</fullName>
    </submittedName>
</protein>
<dbReference type="PANTHER" id="PTHR20857:SF22">
    <property type="entry name" value="THIAZOLE TAUTOMERASE"/>
    <property type="match status" value="1"/>
</dbReference>
<evidence type="ECO:0000313" key="4">
    <source>
        <dbReference type="EMBL" id="NSL50619.1"/>
    </source>
</evidence>
<dbReference type="NCBIfam" id="NF005819">
    <property type="entry name" value="PRK07695.1"/>
    <property type="match status" value="1"/>
</dbReference>
<dbReference type="GO" id="GO:0009228">
    <property type="term" value="P:thiamine biosynthetic process"/>
    <property type="evidence" value="ECO:0007669"/>
    <property type="project" value="UniProtKB-KW"/>
</dbReference>
<dbReference type="Pfam" id="PF02581">
    <property type="entry name" value="TMP-TENI"/>
    <property type="match status" value="1"/>
</dbReference>
<evidence type="ECO:0000256" key="1">
    <source>
        <dbReference type="ARBA" id="ARBA00004948"/>
    </source>
</evidence>
<dbReference type="InterPro" id="IPR036206">
    <property type="entry name" value="ThiamineP_synth_sf"/>
</dbReference>
<evidence type="ECO:0000259" key="3">
    <source>
        <dbReference type="Pfam" id="PF02581"/>
    </source>
</evidence>
<evidence type="ECO:0000313" key="5">
    <source>
        <dbReference type="Proteomes" id="UP000625804"/>
    </source>
</evidence>
<dbReference type="GO" id="GO:0004789">
    <property type="term" value="F:thiamine-phosphate diphosphorylase activity"/>
    <property type="evidence" value="ECO:0007669"/>
    <property type="project" value="TreeGrafter"/>
</dbReference>
<comment type="pathway">
    <text evidence="1">Cofactor biosynthesis; thiamine diphosphate biosynthesis.</text>
</comment>
<organism evidence="4 5">
    <name type="scientific">Calidifontibacillus erzurumensis</name>
    <dbReference type="NCBI Taxonomy" id="2741433"/>
    <lineage>
        <taxon>Bacteria</taxon>
        <taxon>Bacillati</taxon>
        <taxon>Bacillota</taxon>
        <taxon>Bacilli</taxon>
        <taxon>Bacillales</taxon>
        <taxon>Bacillaceae</taxon>
        <taxon>Calidifontibacillus/Schinkia group</taxon>
        <taxon>Calidifontibacillus</taxon>
    </lineage>
</organism>
<dbReference type="GO" id="GO:0005737">
    <property type="term" value="C:cytoplasm"/>
    <property type="evidence" value="ECO:0007669"/>
    <property type="project" value="TreeGrafter"/>
</dbReference>
<dbReference type="EMBL" id="JABTTE010000002">
    <property type="protein sequence ID" value="NSL50619.1"/>
    <property type="molecule type" value="Genomic_DNA"/>
</dbReference>
<accession>A0A8J8KAB2</accession>
<dbReference type="CDD" id="cd00564">
    <property type="entry name" value="TMP_TenI"/>
    <property type="match status" value="1"/>
</dbReference>
<proteinExistence type="predicted"/>
<dbReference type="Gene3D" id="3.20.20.70">
    <property type="entry name" value="Aldolase class I"/>
    <property type="match status" value="1"/>
</dbReference>
<keyword evidence="2" id="KW-0784">Thiamine biosynthesis</keyword>
<evidence type="ECO:0000256" key="2">
    <source>
        <dbReference type="ARBA" id="ARBA00022977"/>
    </source>
</evidence>
<dbReference type="SUPFAM" id="SSF51391">
    <property type="entry name" value="Thiamin phosphate synthase"/>
    <property type="match status" value="1"/>
</dbReference>
<dbReference type="RefSeq" id="WP_173729816.1">
    <property type="nucleotide sequence ID" value="NZ_JABTTE010000002.1"/>
</dbReference>
<dbReference type="AlphaFoldDB" id="A0A8J8KAB2"/>
<reference evidence="4" key="1">
    <citation type="submission" date="2020-06" db="EMBL/GenBank/DDBJ databases">
        <title>A novel thermopfilic bacterium from Erzurum, Turkey.</title>
        <authorList>
            <person name="Adiguzel A."/>
            <person name="Ay H."/>
            <person name="Baltaci M.O."/>
        </authorList>
    </citation>
    <scope>NUCLEOTIDE SEQUENCE</scope>
    <source>
        <strain evidence="4">P2</strain>
    </source>
</reference>
<dbReference type="Proteomes" id="UP000625804">
    <property type="component" value="Unassembled WGS sequence"/>
</dbReference>
<feature type="domain" description="Thiamine phosphate synthase/TenI" evidence="3">
    <location>
        <begin position="13"/>
        <end position="181"/>
    </location>
</feature>
<name>A0A8J8KAB2_9BACI</name>
<comment type="caution">
    <text evidence="4">The sequence shown here is derived from an EMBL/GenBank/DDBJ whole genome shotgun (WGS) entry which is preliminary data.</text>
</comment>
<sequence length="200" mass="22300">MKKELHVISTGRQSIDTLIEIVTEIHPFMDGFHVREKKLGAKQVFEIIERLAERGVPLSKIYVNDRIDVAVCSQVRGVQLTYESLPVDIVKKYFPNLRIGCSVHSLEEAIEKEEQGADFLIFGHIFETASKPGIAPRGVNRLSEICEAVTIPVLAIGGIRLDNIQKVMETKSSGVAVMSGILESRNPLETIQAYRKILNC</sequence>
<gene>
    <name evidence="4" type="primary">tenI</name>
    <name evidence="4" type="ORF">HR057_02435</name>
</gene>
<dbReference type="PANTHER" id="PTHR20857">
    <property type="entry name" value="THIAMINE-PHOSPHATE PYROPHOSPHORYLASE"/>
    <property type="match status" value="1"/>
</dbReference>
<keyword evidence="5" id="KW-1185">Reference proteome</keyword>
<dbReference type="InterPro" id="IPR022998">
    <property type="entry name" value="ThiamineP_synth_TenI"/>
</dbReference>